<dbReference type="EMBL" id="FOCT01000004">
    <property type="protein sequence ID" value="SEN40804.1"/>
    <property type="molecule type" value="Genomic_DNA"/>
</dbReference>
<name>A0A1H8GAM9_9PROT</name>
<organism evidence="7 8">
    <name type="scientific">Nitrosospira multiformis</name>
    <dbReference type="NCBI Taxonomy" id="1231"/>
    <lineage>
        <taxon>Bacteria</taxon>
        <taxon>Pseudomonadati</taxon>
        <taxon>Pseudomonadota</taxon>
        <taxon>Betaproteobacteria</taxon>
        <taxon>Nitrosomonadales</taxon>
        <taxon>Nitrosomonadaceae</taxon>
        <taxon>Nitrosospira</taxon>
    </lineage>
</organism>
<comment type="cofactor">
    <cofactor evidence="5">
        <name>Ca(2+)</name>
        <dbReference type="ChEBI" id="CHEBI:29108"/>
    </cofactor>
    <text evidence="5">Binds 1 Ca(2+) ion per dimer.</text>
</comment>
<dbReference type="PANTHER" id="PTHR34218:SF4">
    <property type="entry name" value="ACYL-HOMOSERINE LACTONE ACYLASE QUIP"/>
    <property type="match status" value="1"/>
</dbReference>
<dbReference type="Proteomes" id="UP000183898">
    <property type="component" value="Unassembled WGS sequence"/>
</dbReference>
<keyword evidence="5" id="KW-0106">Calcium</keyword>
<dbReference type="PIRSF" id="PIRSF001227">
    <property type="entry name" value="Pen_acylase"/>
    <property type="match status" value="1"/>
</dbReference>
<proteinExistence type="inferred from homology"/>
<evidence type="ECO:0000313" key="8">
    <source>
        <dbReference type="Proteomes" id="UP000183898"/>
    </source>
</evidence>
<dbReference type="InterPro" id="IPR023343">
    <property type="entry name" value="Penicillin_amidase_dom1"/>
</dbReference>
<evidence type="ECO:0000256" key="4">
    <source>
        <dbReference type="PIRSR" id="PIRSR001227-1"/>
    </source>
</evidence>
<feature type="binding site" evidence="5">
    <location>
        <position position="496"/>
    </location>
    <ligand>
        <name>Ca(2+)</name>
        <dbReference type="ChEBI" id="CHEBI:29108"/>
    </ligand>
</feature>
<dbReference type="InterPro" id="IPR029055">
    <property type="entry name" value="Ntn_hydrolases_N"/>
</dbReference>
<evidence type="ECO:0000256" key="5">
    <source>
        <dbReference type="PIRSR" id="PIRSR001227-2"/>
    </source>
</evidence>
<keyword evidence="3" id="KW-0865">Zymogen</keyword>
<feature type="binding site" evidence="5">
    <location>
        <position position="368"/>
    </location>
    <ligand>
        <name>Ca(2+)</name>
        <dbReference type="ChEBI" id="CHEBI:29108"/>
    </ligand>
</feature>
<comment type="similarity">
    <text evidence="1">Belongs to the peptidase S45 family.</text>
</comment>
<keyword evidence="2" id="KW-0378">Hydrolase</keyword>
<dbReference type="SUPFAM" id="SSF56235">
    <property type="entry name" value="N-terminal nucleophile aminohydrolases (Ntn hydrolases)"/>
    <property type="match status" value="1"/>
</dbReference>
<keyword evidence="6" id="KW-0812">Transmembrane</keyword>
<dbReference type="Gene3D" id="3.60.20.10">
    <property type="entry name" value="Glutamine Phosphoribosylpyrophosphate, subunit 1, domain 1"/>
    <property type="match status" value="1"/>
</dbReference>
<reference evidence="7 8" key="1">
    <citation type="submission" date="2016-10" db="EMBL/GenBank/DDBJ databases">
        <authorList>
            <person name="de Groot N.N."/>
        </authorList>
    </citation>
    <scope>NUCLEOTIDE SEQUENCE [LARGE SCALE GENOMIC DNA]</scope>
    <source>
        <strain evidence="7 8">Nl18</strain>
    </source>
</reference>
<dbReference type="InterPro" id="IPR043146">
    <property type="entry name" value="Penicillin_amidase_N_B-knob"/>
</dbReference>
<evidence type="ECO:0000256" key="6">
    <source>
        <dbReference type="SAM" id="Phobius"/>
    </source>
</evidence>
<dbReference type="InterPro" id="IPR014395">
    <property type="entry name" value="Pen/GL7ACA/AHL_acylase"/>
</dbReference>
<dbReference type="GO" id="GO:0017000">
    <property type="term" value="P:antibiotic biosynthetic process"/>
    <property type="evidence" value="ECO:0007669"/>
    <property type="project" value="InterPro"/>
</dbReference>
<feature type="active site" description="Nucleophile" evidence="4">
    <location>
        <position position="287"/>
    </location>
</feature>
<dbReference type="InterPro" id="IPR043147">
    <property type="entry name" value="Penicillin_amidase_A-knob"/>
</dbReference>
<dbReference type="Pfam" id="PF01804">
    <property type="entry name" value="Penicil_amidase"/>
    <property type="match status" value="1"/>
</dbReference>
<gene>
    <name evidence="7" type="ORF">SAMN05216404_104144</name>
</gene>
<evidence type="ECO:0000313" key="7">
    <source>
        <dbReference type="EMBL" id="SEN40804.1"/>
    </source>
</evidence>
<keyword evidence="5" id="KW-0479">Metal-binding</keyword>
<dbReference type="CDD" id="cd03747">
    <property type="entry name" value="Ntn_PGA_like"/>
    <property type="match status" value="1"/>
</dbReference>
<dbReference type="GO" id="GO:0016811">
    <property type="term" value="F:hydrolase activity, acting on carbon-nitrogen (but not peptide) bonds, in linear amides"/>
    <property type="evidence" value="ECO:0007669"/>
    <property type="project" value="InterPro"/>
</dbReference>
<dbReference type="GO" id="GO:0046872">
    <property type="term" value="F:metal ion binding"/>
    <property type="evidence" value="ECO:0007669"/>
    <property type="project" value="UniProtKB-KW"/>
</dbReference>
<evidence type="ECO:0000256" key="2">
    <source>
        <dbReference type="ARBA" id="ARBA00022801"/>
    </source>
</evidence>
<accession>A0A1H8GAM9</accession>
<protein>
    <submittedName>
        <fullName evidence="7">Penicillin amidase</fullName>
    </submittedName>
</protein>
<feature type="binding site" evidence="5">
    <location>
        <position position="214"/>
    </location>
    <ligand>
        <name>Ca(2+)</name>
        <dbReference type="ChEBI" id="CHEBI:29108"/>
    </ligand>
</feature>
<feature type="transmembrane region" description="Helical" evidence="6">
    <location>
        <begin position="34"/>
        <end position="53"/>
    </location>
</feature>
<dbReference type="Gene3D" id="1.10.439.10">
    <property type="entry name" value="Penicillin Amidohydrolase, domain 1"/>
    <property type="match status" value="1"/>
</dbReference>
<keyword evidence="6" id="KW-0472">Membrane</keyword>
<evidence type="ECO:0000256" key="3">
    <source>
        <dbReference type="ARBA" id="ARBA00023145"/>
    </source>
</evidence>
<keyword evidence="6" id="KW-1133">Transmembrane helix</keyword>
<dbReference type="Gene3D" id="1.10.1400.10">
    <property type="match status" value="1"/>
</dbReference>
<dbReference type="AlphaFoldDB" id="A0A1H8GAM9"/>
<evidence type="ECO:0000256" key="1">
    <source>
        <dbReference type="ARBA" id="ARBA00006586"/>
    </source>
</evidence>
<dbReference type="Gene3D" id="2.30.120.10">
    <property type="match status" value="1"/>
</dbReference>
<dbReference type="PANTHER" id="PTHR34218">
    <property type="entry name" value="PEPTIDASE S45 PENICILLIN AMIDASE"/>
    <property type="match status" value="1"/>
</dbReference>
<dbReference type="InterPro" id="IPR002692">
    <property type="entry name" value="S45"/>
</dbReference>
<feature type="binding site" evidence="5">
    <location>
        <position position="365"/>
    </location>
    <ligand>
        <name>Ca(2+)</name>
        <dbReference type="ChEBI" id="CHEBI:29108"/>
    </ligand>
</feature>
<sequence>MIRTHSRSARHQWLFRRSESVSMTPRMPYRLVRVAYAIVILASLVVGILWLVLRGSLPQYEGTVQTDALSASVAVERDTLGTATLHAQNRHDLAWALGYVHAQERFFQMDLMRRQPAGELAELFGSRVLPADREARKHRMRARASSMLKELPVEQRELLDAYRNGVNEGLDALTTNSFPYLLLGLKPLAWRSEDSLLVIGAMYFTLKEASDVRELAFSTLRDALPPAAFRFLSAMGGKWDAPLLGTPLAWPDIPSASELDLRKLDPGLMPPVDTHSPDEYIDDVLGSNSFAVAGSLAGGAALVANDMHLELRVPNIWFRTRFIYPHPQRPGETSDITGASLPGTPAITVGSNRHIAWSFTNSYGDLIDWVRIMRDPDDPLRYRTLDGWKRIEVHREVLRVRGSADEILEVQETEWGPIAATDHDGTPLAFAWTAHQPGSVDIKLTDLEQAESVDQAIVIVRNAGIPAQNFIVGDRTGRTAWTIAGRLPARGKEYNPRLPADWSAPGTGWNGWLDPALYPTIIDPTDQRLWTANARTVDGLMLERLGDGGFDLGARAKQIRDTLYQHDYFTPATMLAIQLDDRALFLARWRQLLEQTLERTEAAPWRTEMQQALKDWDGHASTESAAYRVVRAFRQEVVNAVLRGFEAVVREKYPEFELPPLNQAEHAVWKLIEGRPPHLLLPVHADWDDLLGKCAHRVAERFRRQPGGIAARTWGERNTARIRHPFSQALPLFIGKWLDMPRDELAGDSKMPRVQGPAFGASNRFAVAPGDEENGYFEMPGGQSGHPLSPYYGSGHEDWVTGRFTPFLPGPSEQTLHLLPAGKNPS</sequence>